<accession>A0A0V1EFU2</accession>
<organism evidence="1 2">
    <name type="scientific">Trichinella pseudospiralis</name>
    <name type="common">Parasitic roundworm</name>
    <dbReference type="NCBI Taxonomy" id="6337"/>
    <lineage>
        <taxon>Eukaryota</taxon>
        <taxon>Metazoa</taxon>
        <taxon>Ecdysozoa</taxon>
        <taxon>Nematoda</taxon>
        <taxon>Enoplea</taxon>
        <taxon>Dorylaimia</taxon>
        <taxon>Trichinellida</taxon>
        <taxon>Trichinellidae</taxon>
        <taxon>Trichinella</taxon>
    </lineage>
</organism>
<name>A0A0V1EFU2_TRIPS</name>
<reference evidence="1 2" key="1">
    <citation type="submission" date="2015-01" db="EMBL/GenBank/DDBJ databases">
        <title>Evolution of Trichinella species and genotypes.</title>
        <authorList>
            <person name="Korhonen P.K."/>
            <person name="Edoardo P."/>
            <person name="Giuseppe L.R."/>
            <person name="Gasser R.B."/>
        </authorList>
    </citation>
    <scope>NUCLEOTIDE SEQUENCE [LARGE SCALE GENOMIC DNA]</scope>
    <source>
        <strain evidence="1">ISS13</strain>
    </source>
</reference>
<evidence type="ECO:0000313" key="1">
    <source>
        <dbReference type="EMBL" id="KRY72449.1"/>
    </source>
</evidence>
<sequence>MRVAPSCTSQKKKGTAFSKFRHDCRDMKSCPRKTKKVDEVMPQMVPKGFTVMESSA</sequence>
<proteinExistence type="predicted"/>
<gene>
    <name evidence="1" type="ORF">T4A_10878</name>
</gene>
<dbReference type="EMBL" id="JYDR01000044">
    <property type="protein sequence ID" value="KRY72449.1"/>
    <property type="molecule type" value="Genomic_DNA"/>
</dbReference>
<protein>
    <submittedName>
        <fullName evidence="1">Uncharacterized protein</fullName>
    </submittedName>
</protein>
<evidence type="ECO:0000313" key="2">
    <source>
        <dbReference type="Proteomes" id="UP000054632"/>
    </source>
</evidence>
<comment type="caution">
    <text evidence="1">The sequence shown here is derived from an EMBL/GenBank/DDBJ whole genome shotgun (WGS) entry which is preliminary data.</text>
</comment>
<dbReference type="Proteomes" id="UP000054632">
    <property type="component" value="Unassembled WGS sequence"/>
</dbReference>
<dbReference type="AlphaFoldDB" id="A0A0V1EFU2"/>